<dbReference type="InterPro" id="IPR036047">
    <property type="entry name" value="F-box-like_dom_sf"/>
</dbReference>
<dbReference type="Pfam" id="PF08387">
    <property type="entry name" value="FBD"/>
    <property type="match status" value="1"/>
</dbReference>
<dbReference type="InterPro" id="IPR006566">
    <property type="entry name" value="FBD"/>
</dbReference>
<dbReference type="eggNOG" id="ENOG502R3XP">
    <property type="taxonomic scope" value="Eukaryota"/>
</dbReference>
<dbReference type="PaxDb" id="65489-OBART01G28140.1"/>
<dbReference type="AlphaFoldDB" id="A0A0D3ET27"/>
<dbReference type="HOGENOM" id="CLU_023151_4_2_1"/>
<dbReference type="SMART" id="SM00579">
    <property type="entry name" value="FBD"/>
    <property type="match status" value="1"/>
</dbReference>
<dbReference type="InterPro" id="IPR055302">
    <property type="entry name" value="F-box_dom-containing"/>
</dbReference>
<dbReference type="InterPro" id="IPR055411">
    <property type="entry name" value="LRR_FXL15/At3g58940/PEG3-like"/>
</dbReference>
<evidence type="ECO:0000259" key="2">
    <source>
        <dbReference type="SMART" id="SM00579"/>
    </source>
</evidence>
<organism evidence="3">
    <name type="scientific">Oryza barthii</name>
    <dbReference type="NCBI Taxonomy" id="65489"/>
    <lineage>
        <taxon>Eukaryota</taxon>
        <taxon>Viridiplantae</taxon>
        <taxon>Streptophyta</taxon>
        <taxon>Embryophyta</taxon>
        <taxon>Tracheophyta</taxon>
        <taxon>Spermatophyta</taxon>
        <taxon>Magnoliopsida</taxon>
        <taxon>Liliopsida</taxon>
        <taxon>Poales</taxon>
        <taxon>Poaceae</taxon>
        <taxon>BOP clade</taxon>
        <taxon>Oryzoideae</taxon>
        <taxon>Oryzeae</taxon>
        <taxon>Oryzinae</taxon>
        <taxon>Oryza</taxon>
    </lineage>
</organism>
<dbReference type="SUPFAM" id="SSF81383">
    <property type="entry name" value="F-box domain"/>
    <property type="match status" value="1"/>
</dbReference>
<keyword evidence="4" id="KW-1185">Reference proteome</keyword>
<evidence type="ECO:0000256" key="1">
    <source>
        <dbReference type="SAM" id="MobiDB-lite"/>
    </source>
</evidence>
<feature type="domain" description="FBD" evidence="2">
    <location>
        <begin position="456"/>
        <end position="530"/>
    </location>
</feature>
<name>A0A0D3ET27_9ORYZ</name>
<dbReference type="Pfam" id="PF00646">
    <property type="entry name" value="F-box"/>
    <property type="match status" value="1"/>
</dbReference>
<dbReference type="PANTHER" id="PTHR32141:SF50">
    <property type="entry name" value="OS01G0706266 PROTEIN"/>
    <property type="match status" value="1"/>
</dbReference>
<dbReference type="Pfam" id="PF24758">
    <property type="entry name" value="LRR_At5g56370"/>
    <property type="match status" value="1"/>
</dbReference>
<sequence length="558" mass="61880">MGRLAIRPNRSRLTWLRENKNTQTLTKRTLSQHRKKFPNPSPDQKLPHPHRSSLSSRALSSMDEPVAVVDVVHTIAMGLIDYLFPHPPVSNLCAATAAAAAPSSPDGADRISCLPDEILCNVISRLPLKAAASTTALSSRWSRLWYSVPLFFADTHLLPSDGRITHPISVTNAVSRVLAAHPGPFHRVDLSCSIMEAHLPELDRWLQLLAAKAVEELVFVNRPWPINLRLPATLFSCTSLRRLYIGVWRFPNTAGLPQGSTAFPHLLELGLCCVLMEDRDLECIISRSPVLEILTVVLSQNVVRLRFVSHSLRCVQLGFSCVADLAAVDAPCLDRLLLSDIWATEGRKFSTRIKIGLAQGLRSLGYLEPGRHLLQIGTTTIKARTRATPSTMVPSVRILALKVYFGTLNEAQMLCSFLQCFPNVETLHLKSDKADELNNATGEHKAMFWKGAGEIECIKSHVKKMVFDEFQGKQSELAFIKFVMERAQVLQKIDIISTNASCTTLEKNKLVLKALDSVKPASKNCQVVYSTHALLEEGGSLIYLVVILLSFDHRGLKL</sequence>
<reference evidence="3" key="2">
    <citation type="submission" date="2015-03" db="UniProtKB">
        <authorList>
            <consortium name="EnsemblPlants"/>
        </authorList>
    </citation>
    <scope>IDENTIFICATION</scope>
</reference>
<reference evidence="3" key="1">
    <citation type="journal article" date="2009" name="Rice">
        <title>De Novo Next Generation Sequencing of Plant Genomes.</title>
        <authorList>
            <person name="Rounsley S."/>
            <person name="Marri P.R."/>
            <person name="Yu Y."/>
            <person name="He R."/>
            <person name="Sisneros N."/>
            <person name="Goicoechea J.L."/>
            <person name="Lee S.J."/>
            <person name="Angelova A."/>
            <person name="Kudrna D."/>
            <person name="Luo M."/>
            <person name="Affourtit J."/>
            <person name="Desany B."/>
            <person name="Knight J."/>
            <person name="Niazi F."/>
            <person name="Egholm M."/>
            <person name="Wing R.A."/>
        </authorList>
    </citation>
    <scope>NUCLEOTIDE SEQUENCE [LARGE SCALE GENOMIC DNA]</scope>
    <source>
        <strain evidence="3">cv. IRGC 105608</strain>
    </source>
</reference>
<dbReference type="Gramene" id="OBART01G28140.1">
    <property type="protein sequence ID" value="OBART01G28140.1"/>
    <property type="gene ID" value="OBART01G28140"/>
</dbReference>
<accession>A0A0D3ET27</accession>
<dbReference type="STRING" id="65489.A0A0D3ET27"/>
<feature type="region of interest" description="Disordered" evidence="1">
    <location>
        <begin position="20"/>
        <end position="58"/>
    </location>
</feature>
<dbReference type="Proteomes" id="UP000026960">
    <property type="component" value="Chromosome 1"/>
</dbReference>
<evidence type="ECO:0000313" key="3">
    <source>
        <dbReference type="EnsemblPlants" id="OBART01G28140.1"/>
    </source>
</evidence>
<dbReference type="SUPFAM" id="SSF52047">
    <property type="entry name" value="RNI-like"/>
    <property type="match status" value="1"/>
</dbReference>
<evidence type="ECO:0000313" key="4">
    <source>
        <dbReference type="Proteomes" id="UP000026960"/>
    </source>
</evidence>
<proteinExistence type="predicted"/>
<dbReference type="EnsemblPlants" id="OBART01G28140.1">
    <property type="protein sequence ID" value="OBART01G28140.1"/>
    <property type="gene ID" value="OBART01G28140"/>
</dbReference>
<dbReference type="PANTHER" id="PTHR32141">
    <property type="match status" value="1"/>
</dbReference>
<protein>
    <recommendedName>
        <fullName evidence="2">FBD domain-containing protein</fullName>
    </recommendedName>
</protein>
<dbReference type="InterPro" id="IPR001810">
    <property type="entry name" value="F-box_dom"/>
</dbReference>